<keyword evidence="9" id="KW-0829">Tyrosine-protein kinase</keyword>
<sequence>MPLCHWGATTRDSRPDGDGTQPMATRGGLKVLLHWAGPGGGDPWVTFSEATLTAEEVCIHIAQKVGITPSCLNLFALFDAQAQVWLPPNHVLEISRDMSLTLYFRMRFYFRNWHGTNPQEPAVYRCGPPGAKSSSEQAEQGMQLLDPASFEYLFEQGKHEFVNDVASLWELSSEEEIHHFKNESLGMAFLHLCHLALCHGVPLEKVAKKISFKDCIPRSFRLQIRRHNALTRLRLRNIFRRFVRAFQPGHVSQQVIMVKYLATLEQLAPRSGFWRVDLLGEGPLPSVTQTRAGMPLEEHPWSPQLPPLSRENMRETERSSALCLQELTLPSRAAALSLVSLVDGYFRLTADSSHYLCHEVAPPRLAPGTQHVHLRKFPIELQAGVFTLEGWDRSFPSVRELRAALQGCSLRAGDDCFSLRRCVGGPRISNLIVMRGPRASTGPPNLSQLSFHRVCRDDITQLSHLGQGTRTNVYEGILRVGGRSPEEGMADGEDPPTPSGDRGQELRVVLKVLDPSHHDIALAFYETASLMSQVSHVHLAFVHGICVHGSENIMVTEYVEHGPLDVWLRREKGHTPVAWKVVVAQQLASALSYLEDKNLVHGNVCGRNILLARLGLAEGTSPFIKLSDPGVGLGALSREERAERIPWIAPECLSGGANSLTTAADQWGFGATLLEICFDGEAPLQGRGPSEVCPGQPSCPELATLTSQCLTYEPAQRPSFRTILRDLTQLQPQNLADVLAVNPDSPASDPTVFHKRYLKKIRDLGEGHFGKVSLYCYDPTNDGTGEMVAVKALKADCSPQLRTGWRREIDILRTLYHKHIVKYRGCCEDPGGRGRQGLGPIRASGCSLGPEGSPGPTDAESPFPQGMAYLHGQHYVHRDLAARNVLLDNDRLVKLGDFGLTKAVPEGHEYYRVREDGDSPVFWYAPECLKECKFYYASDVWSFGVTLYELLTYCDSSQSPPSKFIELIGLTQGQMTVLRLTELLERGERLPRPERCPCEIYLLMKNCWEAEASFRPTFQNLIPILKTAQEKYQGQAASVFNVC</sequence>
<feature type="active site" description="Proton acceptor" evidence="11">
    <location>
        <position position="879"/>
    </location>
</feature>
<proteinExistence type="predicted"/>
<dbReference type="Pfam" id="PF17887">
    <property type="entry name" value="Jak1_Phl"/>
    <property type="match status" value="1"/>
</dbReference>
<evidence type="ECO:0000256" key="12">
    <source>
        <dbReference type="PIRSR" id="PIRSR000636-2"/>
    </source>
</evidence>
<dbReference type="GO" id="GO:0005524">
    <property type="term" value="F:ATP binding"/>
    <property type="evidence" value="ECO:0007669"/>
    <property type="project" value="UniProtKB-UniRule"/>
</dbReference>
<dbReference type="GO" id="GO:0005131">
    <property type="term" value="F:growth hormone receptor binding"/>
    <property type="evidence" value="ECO:0007669"/>
    <property type="project" value="Ensembl"/>
</dbReference>
<dbReference type="Pfam" id="PF18379">
    <property type="entry name" value="FERM_F1"/>
    <property type="match status" value="1"/>
</dbReference>
<accession>A0A452VMF2</accession>
<dbReference type="GO" id="GO:0046427">
    <property type="term" value="P:positive regulation of receptor signaling pathway via JAK-STAT"/>
    <property type="evidence" value="ECO:0007669"/>
    <property type="project" value="Ensembl"/>
</dbReference>
<keyword evidence="8" id="KW-0727">SH2 domain</keyword>
<keyword evidence="6" id="KW-0418">Kinase</keyword>
<feature type="domain" description="FERM" evidence="16">
    <location>
        <begin position="27"/>
        <end position="353"/>
    </location>
</feature>
<dbReference type="GO" id="GO:0030154">
    <property type="term" value="P:cell differentiation"/>
    <property type="evidence" value="ECO:0007669"/>
    <property type="project" value="TreeGrafter"/>
</dbReference>
<dbReference type="InterPro" id="IPR035963">
    <property type="entry name" value="FERM_2"/>
</dbReference>
<evidence type="ECO:0000256" key="13">
    <source>
        <dbReference type="PROSITE-ProRule" id="PRU10141"/>
    </source>
</evidence>
<evidence type="ECO:0000256" key="11">
    <source>
        <dbReference type="PIRSR" id="PIRSR000636-1"/>
    </source>
</evidence>
<dbReference type="InterPro" id="IPR000980">
    <property type="entry name" value="SH2"/>
</dbReference>
<dbReference type="PROSITE" id="PS50011">
    <property type="entry name" value="PROTEIN_KINASE_DOM"/>
    <property type="match status" value="2"/>
</dbReference>
<feature type="region of interest" description="Disordered" evidence="14">
    <location>
        <begin position="1"/>
        <end position="23"/>
    </location>
</feature>
<dbReference type="GO" id="GO:0035722">
    <property type="term" value="P:interleukin-12-mediated signaling pathway"/>
    <property type="evidence" value="ECO:0007669"/>
    <property type="project" value="Ensembl"/>
</dbReference>
<dbReference type="PANTHER" id="PTHR45807">
    <property type="entry name" value="TYROSINE-PROTEIN KINASE HOPSCOTCH"/>
    <property type="match status" value="1"/>
</dbReference>
<dbReference type="InterPro" id="IPR051286">
    <property type="entry name" value="JAK"/>
</dbReference>
<name>A0A452VMF2_URSMA</name>
<reference evidence="17" key="1">
    <citation type="submission" date="2019-03" db="UniProtKB">
        <authorList>
            <consortium name="Ensembl"/>
        </authorList>
    </citation>
    <scope>IDENTIFICATION</scope>
</reference>
<feature type="binding site" evidence="12">
    <location>
        <begin position="764"/>
        <end position="772"/>
    </location>
    <ligand>
        <name>ATP</name>
        <dbReference type="ChEBI" id="CHEBI:30616"/>
    </ligand>
</feature>
<dbReference type="GO" id="GO:0072536">
    <property type="term" value="C:interleukin-23 receptor complex"/>
    <property type="evidence" value="ECO:0007669"/>
    <property type="project" value="Ensembl"/>
</dbReference>
<dbReference type="Pfam" id="PF18377">
    <property type="entry name" value="FERM_F2"/>
    <property type="match status" value="1"/>
</dbReference>
<dbReference type="Pfam" id="PF07714">
    <property type="entry name" value="PK_Tyr_Ser-Thr"/>
    <property type="match status" value="3"/>
</dbReference>
<feature type="region of interest" description="Disordered" evidence="14">
    <location>
        <begin position="482"/>
        <end position="502"/>
    </location>
</feature>
<evidence type="ECO:0000256" key="14">
    <source>
        <dbReference type="SAM" id="MobiDB-lite"/>
    </source>
</evidence>
<dbReference type="GO" id="GO:0042022">
    <property type="term" value="C:interleukin-12 receptor complex"/>
    <property type="evidence" value="ECO:0007669"/>
    <property type="project" value="Ensembl"/>
</dbReference>
<dbReference type="InterPro" id="IPR041046">
    <property type="entry name" value="FERM_F2"/>
</dbReference>
<dbReference type="GO" id="GO:0007259">
    <property type="term" value="P:cell surface receptor signaling pathway via JAK-STAT"/>
    <property type="evidence" value="ECO:0007669"/>
    <property type="project" value="Ensembl"/>
</dbReference>
<dbReference type="GO" id="GO:0035556">
    <property type="term" value="P:intracellular signal transduction"/>
    <property type="evidence" value="ECO:0007669"/>
    <property type="project" value="InterPro"/>
</dbReference>
<organism evidence="17">
    <name type="scientific">Ursus maritimus</name>
    <name type="common">Polar bear</name>
    <name type="synonym">Thalarctos maritimus</name>
    <dbReference type="NCBI Taxonomy" id="29073"/>
    <lineage>
        <taxon>Eukaryota</taxon>
        <taxon>Metazoa</taxon>
        <taxon>Chordata</taxon>
        <taxon>Craniata</taxon>
        <taxon>Vertebrata</taxon>
        <taxon>Euteleostomi</taxon>
        <taxon>Mammalia</taxon>
        <taxon>Eutheria</taxon>
        <taxon>Laurasiatheria</taxon>
        <taxon>Carnivora</taxon>
        <taxon>Caniformia</taxon>
        <taxon>Ursidae</taxon>
        <taxon>Ursus</taxon>
    </lineage>
</organism>
<dbReference type="PIRSF" id="PIRSF000636">
    <property type="entry name" value="TyrPK_Jak"/>
    <property type="match status" value="1"/>
</dbReference>
<dbReference type="InterPro" id="IPR020635">
    <property type="entry name" value="Tyr_kinase_cat_dom"/>
</dbReference>
<dbReference type="SMART" id="SM00295">
    <property type="entry name" value="B41"/>
    <property type="match status" value="1"/>
</dbReference>
<dbReference type="InterPro" id="IPR016251">
    <property type="entry name" value="Tyr_kinase_non-rcpt_Jak/Tyk2"/>
</dbReference>
<evidence type="ECO:0000259" key="16">
    <source>
        <dbReference type="PROSITE" id="PS50057"/>
    </source>
</evidence>
<feature type="domain" description="Protein kinase" evidence="15">
    <location>
        <begin position="459"/>
        <end position="730"/>
    </location>
</feature>
<dbReference type="PRINTS" id="PR00109">
    <property type="entry name" value="TYRKINASE"/>
</dbReference>
<dbReference type="Ensembl" id="ENSUMAT00000041243.1">
    <property type="protein sequence ID" value="ENSUMAP00000034874.1"/>
    <property type="gene ID" value="ENSUMAG00000025095.1"/>
</dbReference>
<dbReference type="OMA" id="QAKHEFV"/>
<dbReference type="GO" id="GO:1900182">
    <property type="term" value="P:positive regulation of protein localization to nucleus"/>
    <property type="evidence" value="ECO:0007669"/>
    <property type="project" value="Ensembl"/>
</dbReference>
<dbReference type="FunFam" id="1.10.510.10:FF:000114">
    <property type="entry name" value="Tyrosine-protein kinase JAK2"/>
    <property type="match status" value="1"/>
</dbReference>
<gene>
    <name evidence="17" type="primary">TYK2</name>
</gene>
<evidence type="ECO:0000256" key="1">
    <source>
        <dbReference type="ARBA" id="ARBA00011903"/>
    </source>
</evidence>
<evidence type="ECO:0000256" key="4">
    <source>
        <dbReference type="ARBA" id="ARBA00022737"/>
    </source>
</evidence>
<dbReference type="GO" id="GO:0004715">
    <property type="term" value="F:non-membrane spanning protein tyrosine kinase activity"/>
    <property type="evidence" value="ECO:0007669"/>
    <property type="project" value="UniProtKB-EC"/>
</dbReference>
<evidence type="ECO:0000256" key="2">
    <source>
        <dbReference type="ARBA" id="ARBA00022553"/>
    </source>
</evidence>
<dbReference type="Pfam" id="PF21990">
    <property type="entry name" value="SH2_1"/>
    <property type="match status" value="1"/>
</dbReference>
<evidence type="ECO:0000256" key="5">
    <source>
        <dbReference type="ARBA" id="ARBA00022741"/>
    </source>
</evidence>
<dbReference type="GO" id="GO:0140105">
    <property type="term" value="P:interleukin-10-mediated signaling pathway"/>
    <property type="evidence" value="ECO:0007669"/>
    <property type="project" value="Ensembl"/>
</dbReference>
<dbReference type="GO" id="GO:0051142">
    <property type="term" value="P:positive regulation of NK T cell proliferation"/>
    <property type="evidence" value="ECO:0007669"/>
    <property type="project" value="Ensembl"/>
</dbReference>
<dbReference type="GO" id="GO:0006357">
    <property type="term" value="P:regulation of transcription by RNA polymerase II"/>
    <property type="evidence" value="ECO:0007669"/>
    <property type="project" value="Ensembl"/>
</dbReference>
<keyword evidence="5 12" id="KW-0547">Nucleotide-binding</keyword>
<keyword evidence="2" id="KW-0597">Phosphoprotein</keyword>
<dbReference type="GO" id="GO:0005829">
    <property type="term" value="C:cytosol"/>
    <property type="evidence" value="ECO:0007669"/>
    <property type="project" value="TreeGrafter"/>
</dbReference>
<dbReference type="PROSITE" id="PS50057">
    <property type="entry name" value="FERM_3"/>
    <property type="match status" value="1"/>
</dbReference>
<evidence type="ECO:0000256" key="8">
    <source>
        <dbReference type="ARBA" id="ARBA00022999"/>
    </source>
</evidence>
<feature type="domain" description="Protein kinase" evidence="15">
    <location>
        <begin position="758"/>
        <end position="1025"/>
    </location>
</feature>
<dbReference type="GO" id="GO:0008283">
    <property type="term" value="P:cell population proliferation"/>
    <property type="evidence" value="ECO:0007669"/>
    <property type="project" value="Ensembl"/>
</dbReference>
<dbReference type="Gene3D" id="3.30.200.20">
    <property type="entry name" value="Phosphorylase Kinase, domain 1"/>
    <property type="match status" value="2"/>
</dbReference>
<keyword evidence="7 12" id="KW-0067">ATP-binding</keyword>
<dbReference type="PANTHER" id="PTHR45807:SF6">
    <property type="entry name" value="NON-RECEPTOR TYROSINE-PROTEIN KINASE TYK2"/>
    <property type="match status" value="1"/>
</dbReference>
<dbReference type="PROSITE" id="PS00109">
    <property type="entry name" value="PROTEIN_KINASE_TYR"/>
    <property type="match status" value="1"/>
</dbReference>
<protein>
    <recommendedName>
        <fullName evidence="1">non-specific protein-tyrosine kinase</fullName>
        <ecNumber evidence="1">2.7.10.2</ecNumber>
    </recommendedName>
</protein>
<feature type="binding site" evidence="12 13">
    <location>
        <position position="791"/>
    </location>
    <ligand>
        <name>ATP</name>
        <dbReference type="ChEBI" id="CHEBI:30616"/>
    </ligand>
</feature>
<dbReference type="InterPro" id="IPR011009">
    <property type="entry name" value="Kinase-like_dom_sf"/>
</dbReference>
<dbReference type="InterPro" id="IPR000719">
    <property type="entry name" value="Prot_kinase_dom"/>
</dbReference>
<dbReference type="PROSITE" id="PS00107">
    <property type="entry name" value="PROTEIN_KINASE_ATP"/>
    <property type="match status" value="1"/>
</dbReference>
<dbReference type="GO" id="GO:0038155">
    <property type="term" value="P:interleukin-23-mediated signaling pathway"/>
    <property type="evidence" value="ECO:0007669"/>
    <property type="project" value="Ensembl"/>
</dbReference>
<evidence type="ECO:0000256" key="9">
    <source>
        <dbReference type="ARBA" id="ARBA00023137"/>
    </source>
</evidence>
<dbReference type="AlphaFoldDB" id="A0A452VMF2"/>
<dbReference type="SUPFAM" id="SSF56112">
    <property type="entry name" value="Protein kinase-like (PK-like)"/>
    <property type="match status" value="2"/>
</dbReference>
<evidence type="ECO:0000256" key="6">
    <source>
        <dbReference type="ARBA" id="ARBA00022777"/>
    </source>
</evidence>
<dbReference type="GO" id="GO:0032819">
    <property type="term" value="P:positive regulation of natural killer cell proliferation"/>
    <property type="evidence" value="ECO:0007669"/>
    <property type="project" value="Ensembl"/>
</dbReference>
<keyword evidence="4" id="KW-0677">Repeat</keyword>
<dbReference type="GeneTree" id="ENSGT00940000159869"/>
<keyword evidence="3" id="KW-0808">Transferase</keyword>
<dbReference type="GO" id="GO:0060337">
    <property type="term" value="P:type I interferon-mediated signaling pathway"/>
    <property type="evidence" value="ECO:0007669"/>
    <property type="project" value="Ensembl"/>
</dbReference>
<dbReference type="InterPro" id="IPR041381">
    <property type="entry name" value="JAK1-3/TYK2_PHL_dom"/>
</dbReference>
<dbReference type="InterPro" id="IPR008266">
    <property type="entry name" value="Tyr_kinase_AS"/>
</dbReference>
<dbReference type="GO" id="GO:0060397">
    <property type="term" value="P:growth hormone receptor signaling pathway via JAK-STAT"/>
    <property type="evidence" value="ECO:0007669"/>
    <property type="project" value="TreeGrafter"/>
</dbReference>
<comment type="catalytic activity">
    <reaction evidence="10">
        <text>L-tyrosyl-[protein] + ATP = O-phospho-L-tyrosyl-[protein] + ADP + H(+)</text>
        <dbReference type="Rhea" id="RHEA:10596"/>
        <dbReference type="Rhea" id="RHEA-COMP:10136"/>
        <dbReference type="Rhea" id="RHEA-COMP:20101"/>
        <dbReference type="ChEBI" id="CHEBI:15378"/>
        <dbReference type="ChEBI" id="CHEBI:30616"/>
        <dbReference type="ChEBI" id="CHEBI:46858"/>
        <dbReference type="ChEBI" id="CHEBI:61978"/>
        <dbReference type="ChEBI" id="CHEBI:456216"/>
        <dbReference type="EC" id="2.7.10.2"/>
    </reaction>
</comment>
<evidence type="ECO:0000256" key="10">
    <source>
        <dbReference type="ARBA" id="ARBA00051245"/>
    </source>
</evidence>
<dbReference type="GO" id="GO:0005634">
    <property type="term" value="C:nucleus"/>
    <property type="evidence" value="ECO:0007669"/>
    <property type="project" value="Ensembl"/>
</dbReference>
<dbReference type="InterPro" id="IPR001245">
    <property type="entry name" value="Ser-Thr/Tyr_kinase_cat_dom"/>
</dbReference>
<dbReference type="SUPFAM" id="SSF47031">
    <property type="entry name" value="Second domain of FERM"/>
    <property type="match status" value="1"/>
</dbReference>
<dbReference type="GO" id="GO:0060333">
    <property type="term" value="P:type II interferon-mediated signaling pathway"/>
    <property type="evidence" value="ECO:0007669"/>
    <property type="project" value="Ensembl"/>
</dbReference>
<dbReference type="InterPro" id="IPR041155">
    <property type="entry name" value="FERM_F1"/>
</dbReference>
<dbReference type="InterPro" id="IPR019749">
    <property type="entry name" value="Band_41_domain"/>
</dbReference>
<evidence type="ECO:0000256" key="3">
    <source>
        <dbReference type="ARBA" id="ARBA00022679"/>
    </source>
</evidence>
<dbReference type="GO" id="GO:0032729">
    <property type="term" value="P:positive regulation of type II interferon production"/>
    <property type="evidence" value="ECO:0007669"/>
    <property type="project" value="Ensembl"/>
</dbReference>
<dbReference type="InterPro" id="IPR017441">
    <property type="entry name" value="Protein_kinase_ATP_BS"/>
</dbReference>
<dbReference type="SMART" id="SM00219">
    <property type="entry name" value="TyrKc"/>
    <property type="match status" value="2"/>
</dbReference>
<evidence type="ECO:0000313" key="17">
    <source>
        <dbReference type="Ensembl" id="ENSUMAP00000034874"/>
    </source>
</evidence>
<evidence type="ECO:0000259" key="15">
    <source>
        <dbReference type="PROSITE" id="PS50011"/>
    </source>
</evidence>
<dbReference type="EC" id="2.7.10.2" evidence="1"/>
<dbReference type="InterPro" id="IPR000299">
    <property type="entry name" value="FERM_domain"/>
</dbReference>
<evidence type="ECO:0000256" key="7">
    <source>
        <dbReference type="ARBA" id="ARBA00022840"/>
    </source>
</evidence>
<dbReference type="Gene3D" id="1.10.510.10">
    <property type="entry name" value="Transferase(Phosphotransferase) domain 1"/>
    <property type="match status" value="2"/>
</dbReference>